<name>A0A4R0RQY2_9APHY</name>
<evidence type="ECO:0000313" key="3">
    <source>
        <dbReference type="Proteomes" id="UP000292702"/>
    </source>
</evidence>
<protein>
    <submittedName>
        <fullName evidence="2">Uncharacterized protein</fullName>
    </submittedName>
</protein>
<feature type="compositionally biased region" description="Basic and acidic residues" evidence="1">
    <location>
        <begin position="282"/>
        <end position="294"/>
    </location>
</feature>
<feature type="compositionally biased region" description="Basic and acidic residues" evidence="1">
    <location>
        <begin position="730"/>
        <end position="741"/>
    </location>
</feature>
<dbReference type="AlphaFoldDB" id="A0A4R0RQY2"/>
<organism evidence="2 3">
    <name type="scientific">Steccherinum ochraceum</name>
    <dbReference type="NCBI Taxonomy" id="92696"/>
    <lineage>
        <taxon>Eukaryota</taxon>
        <taxon>Fungi</taxon>
        <taxon>Dikarya</taxon>
        <taxon>Basidiomycota</taxon>
        <taxon>Agaricomycotina</taxon>
        <taxon>Agaricomycetes</taxon>
        <taxon>Polyporales</taxon>
        <taxon>Steccherinaceae</taxon>
        <taxon>Steccherinum</taxon>
    </lineage>
</organism>
<feature type="region of interest" description="Disordered" evidence="1">
    <location>
        <begin position="466"/>
        <end position="491"/>
    </location>
</feature>
<sequence length="747" mass="82633">MAQAVDNEEHGGSQELYLPERLFTTSPNPAEFPQSDYFPKYLPFPVPPDQFLPPSAVPTSRFQPVNPLPLRTYDRSAKAAAPQTLPKAIEGLAQEARLHTLKRSVCLWDRFKDYTEPGALVNTWKASHDAAGPDDILSIPSATQQAKAVVDLLYWTGRQSIREEPLASCELSIDDTISGQLLDPIDMLLQTRYRNRVSCALSDATLARQKHGWTTEMASTIEATATQPANPVPYSQQVRKHPENAFLPRWSRVVSAQHLLNATDPAQSIRAAQEENVQVDADSSRPHGEEDQVERPGTVPRAKEPPKAGFSDRILVIDPNLYSHGPLGEYKTFWAVDDRIFRSIFSNPCAQSNTGFFDWSAASASPSWVPDVSFAQSLIKQLWGQVHFLQSKWGFVTNGRIIVLFVRTGKNELTFSDLHDLTDDDVMQALLGLCFASIDCSGDSAREEPLMEFLCPKDSRKADWPTFGVSPWDRPDESLDEDEDTLPLDDSMFSPSVNISHISDLGVELRNLKQSAPRVARGISGHFEDPGEPGPHASGSGSLPNDAEDTHDPAEPVAGFEPGEGAPAIEWSDDEPEPIIHPAQLPAPHVEGTSSGRDTRRSKRIEDIIERKKKEAEAEAAKAAIIPRVQPRPRLGTPRKKKQVKLNVPAEASSSRLRRPARQVEAKGQSRASSSKVDPKAKKQVKAKGTIIASSSKGDPKGKGRARGFTNSTHSRKIDARRRMGRTGRRTRDAYQRPDRRTGRRRA</sequence>
<dbReference type="Proteomes" id="UP000292702">
    <property type="component" value="Unassembled WGS sequence"/>
</dbReference>
<gene>
    <name evidence="2" type="ORF">EIP91_011881</name>
</gene>
<dbReference type="EMBL" id="RWJN01000084">
    <property type="protein sequence ID" value="TCD67819.1"/>
    <property type="molecule type" value="Genomic_DNA"/>
</dbReference>
<accession>A0A4R0RQY2</accession>
<feature type="region of interest" description="Disordered" evidence="1">
    <location>
        <begin position="522"/>
        <end position="747"/>
    </location>
</feature>
<keyword evidence="3" id="KW-1185">Reference proteome</keyword>
<comment type="caution">
    <text evidence="2">The sequence shown here is derived from an EMBL/GenBank/DDBJ whole genome shotgun (WGS) entry which is preliminary data.</text>
</comment>
<feature type="compositionally biased region" description="Acidic residues" evidence="1">
    <location>
        <begin position="478"/>
        <end position="487"/>
    </location>
</feature>
<feature type="compositionally biased region" description="Basic and acidic residues" evidence="1">
    <location>
        <begin position="604"/>
        <end position="620"/>
    </location>
</feature>
<evidence type="ECO:0000256" key="1">
    <source>
        <dbReference type="SAM" id="MobiDB-lite"/>
    </source>
</evidence>
<reference evidence="2 3" key="1">
    <citation type="submission" date="2018-11" db="EMBL/GenBank/DDBJ databases">
        <title>Genome assembly of Steccherinum ochraceum LE-BIN_3174, the white-rot fungus of the Steccherinaceae family (The Residual Polyporoid clade, Polyporales, Basidiomycota).</title>
        <authorList>
            <person name="Fedorova T.V."/>
            <person name="Glazunova O.A."/>
            <person name="Landesman E.O."/>
            <person name="Moiseenko K.V."/>
            <person name="Psurtseva N.V."/>
            <person name="Savinova O.S."/>
            <person name="Shakhova N.V."/>
            <person name="Tyazhelova T.V."/>
            <person name="Vasina D.V."/>
        </authorList>
    </citation>
    <scope>NUCLEOTIDE SEQUENCE [LARGE SCALE GENOMIC DNA]</scope>
    <source>
        <strain evidence="2 3">LE-BIN_3174</strain>
    </source>
</reference>
<proteinExistence type="predicted"/>
<evidence type="ECO:0000313" key="2">
    <source>
        <dbReference type="EMBL" id="TCD67819.1"/>
    </source>
</evidence>
<feature type="region of interest" description="Disordered" evidence="1">
    <location>
        <begin position="274"/>
        <end position="307"/>
    </location>
</feature>